<dbReference type="OrthoDB" id="9804819at2"/>
<evidence type="ECO:0000256" key="3">
    <source>
        <dbReference type="ARBA" id="ARBA00022741"/>
    </source>
</evidence>
<feature type="domain" description="ABC transporter" evidence="5">
    <location>
        <begin position="2"/>
        <end position="225"/>
    </location>
</feature>
<evidence type="ECO:0000256" key="1">
    <source>
        <dbReference type="ARBA" id="ARBA00005417"/>
    </source>
</evidence>
<dbReference type="InterPro" id="IPR003593">
    <property type="entry name" value="AAA+_ATPase"/>
</dbReference>
<evidence type="ECO:0000259" key="5">
    <source>
        <dbReference type="PROSITE" id="PS50893"/>
    </source>
</evidence>
<evidence type="ECO:0000313" key="7">
    <source>
        <dbReference type="Proteomes" id="UP000004691"/>
    </source>
</evidence>
<dbReference type="PANTHER" id="PTHR43335">
    <property type="entry name" value="ABC TRANSPORTER, ATP-BINDING PROTEIN"/>
    <property type="match status" value="1"/>
</dbReference>
<dbReference type="InterPro" id="IPR017871">
    <property type="entry name" value="ABC_transporter-like_CS"/>
</dbReference>
<dbReference type="PROSITE" id="PS50893">
    <property type="entry name" value="ABC_TRANSPORTER_2"/>
    <property type="match status" value="1"/>
</dbReference>
<reference evidence="6 7" key="1">
    <citation type="submission" date="2012-01" db="EMBL/GenBank/DDBJ databases">
        <title>Improved High-Quality Draft sequence of Saccharomonospora xinjiangensis XJ-54.</title>
        <authorList>
            <consortium name="US DOE Joint Genome Institute"/>
            <person name="Lucas S."/>
            <person name="Han J."/>
            <person name="Lapidus A."/>
            <person name="Cheng J.-F."/>
            <person name="Goodwin L."/>
            <person name="Pitluck S."/>
            <person name="Peters L."/>
            <person name="Mikhailova N."/>
            <person name="Teshima H."/>
            <person name="Detter J.C."/>
            <person name="Han C."/>
            <person name="Tapia R."/>
            <person name="Land M."/>
            <person name="Hauser L."/>
            <person name="Kyrpides N."/>
            <person name="Ivanova N."/>
            <person name="Pagani I."/>
            <person name="Brambilla E.-M."/>
            <person name="Klenk H.-P."/>
            <person name="Woyke T."/>
        </authorList>
    </citation>
    <scope>NUCLEOTIDE SEQUENCE [LARGE SCALE GENOMIC DNA]</scope>
    <source>
        <strain evidence="6 7">XJ-54</strain>
    </source>
</reference>
<comment type="similarity">
    <text evidence="1">Belongs to the ABC transporter superfamily.</text>
</comment>
<proteinExistence type="inferred from homology"/>
<dbReference type="AlphaFoldDB" id="I0V4D8"/>
<dbReference type="RefSeq" id="WP_006239137.1">
    <property type="nucleotide sequence ID" value="NZ_JH636049.1"/>
</dbReference>
<dbReference type="EMBL" id="JH636049">
    <property type="protein sequence ID" value="EID54991.1"/>
    <property type="molecule type" value="Genomic_DNA"/>
</dbReference>
<dbReference type="HOGENOM" id="CLU_000604_1_2_11"/>
<dbReference type="PANTHER" id="PTHR43335:SF2">
    <property type="entry name" value="ABC TRANSPORTER, ATP-BINDING PROTEIN"/>
    <property type="match status" value="1"/>
</dbReference>
<protein>
    <submittedName>
        <fullName evidence="6">ABC-type multidrug transport system, ATPase component</fullName>
    </submittedName>
</protein>
<keyword evidence="2" id="KW-0813">Transport</keyword>
<dbReference type="Gene3D" id="3.40.50.300">
    <property type="entry name" value="P-loop containing nucleotide triphosphate hydrolases"/>
    <property type="match status" value="1"/>
</dbReference>
<dbReference type="InterPro" id="IPR027417">
    <property type="entry name" value="P-loop_NTPase"/>
</dbReference>
<evidence type="ECO:0000256" key="2">
    <source>
        <dbReference type="ARBA" id="ARBA00022448"/>
    </source>
</evidence>
<dbReference type="Proteomes" id="UP000004691">
    <property type="component" value="Unassembled WGS sequence"/>
</dbReference>
<keyword evidence="3" id="KW-0547">Nucleotide-binding</keyword>
<dbReference type="Pfam" id="PF00005">
    <property type="entry name" value="ABC_tran"/>
    <property type="match status" value="1"/>
</dbReference>
<name>I0V4D8_9PSEU</name>
<dbReference type="InterPro" id="IPR003439">
    <property type="entry name" value="ABC_transporter-like_ATP-bd"/>
</dbReference>
<dbReference type="SMART" id="SM00382">
    <property type="entry name" value="AAA"/>
    <property type="match status" value="1"/>
</dbReference>
<dbReference type="SUPFAM" id="SSF52540">
    <property type="entry name" value="P-loop containing nucleoside triphosphate hydrolases"/>
    <property type="match status" value="1"/>
</dbReference>
<sequence length="244" mass="26322">MIKLEGIGVRFGHHQVLRELSWTIRPGITGLLGENGAGKTTLLSVLVGLRKPQAGSVTFNRREGAAAPRFGFVPQRFSLPPEVRVIDAVSYAAWVNGVHRRDSHDAALRALAAVDLADRARDRVRSLSGGQRQRLGIAAGLAHTPDVLVLDEPTVGLDPTQRVRVRHVIAALGREYTVLLSTHVLEDVHHLCHRVGLLTGGRIAFDGTVEDVKAAMTTTSEAGGLESALERGYRTLLDEFGGGR</sequence>
<dbReference type="PROSITE" id="PS00211">
    <property type="entry name" value="ABC_TRANSPORTER_1"/>
    <property type="match status" value="1"/>
</dbReference>
<dbReference type="GO" id="GO:0005524">
    <property type="term" value="F:ATP binding"/>
    <property type="evidence" value="ECO:0007669"/>
    <property type="project" value="UniProtKB-KW"/>
</dbReference>
<evidence type="ECO:0000313" key="6">
    <source>
        <dbReference type="EMBL" id="EID54991.1"/>
    </source>
</evidence>
<dbReference type="eggNOG" id="COG1131">
    <property type="taxonomic scope" value="Bacteria"/>
</dbReference>
<keyword evidence="4" id="KW-0067">ATP-binding</keyword>
<accession>I0V4D8</accession>
<organism evidence="6 7">
    <name type="scientific">Saccharomonospora xinjiangensis XJ-54</name>
    <dbReference type="NCBI Taxonomy" id="882086"/>
    <lineage>
        <taxon>Bacteria</taxon>
        <taxon>Bacillati</taxon>
        <taxon>Actinomycetota</taxon>
        <taxon>Actinomycetes</taxon>
        <taxon>Pseudonocardiales</taxon>
        <taxon>Pseudonocardiaceae</taxon>
        <taxon>Saccharomonospora</taxon>
    </lineage>
</organism>
<gene>
    <name evidence="6" type="ORF">SacxiDRAFT_2772</name>
</gene>
<dbReference type="STRING" id="882086.SacxiDRAFT_2772"/>
<evidence type="ECO:0000256" key="4">
    <source>
        <dbReference type="ARBA" id="ARBA00022840"/>
    </source>
</evidence>
<keyword evidence="7" id="KW-1185">Reference proteome</keyword>
<dbReference type="GO" id="GO:0016887">
    <property type="term" value="F:ATP hydrolysis activity"/>
    <property type="evidence" value="ECO:0007669"/>
    <property type="project" value="InterPro"/>
</dbReference>